<gene>
    <name evidence="2" type="ORF">H9751_07920</name>
</gene>
<dbReference type="SUPFAM" id="SSF56601">
    <property type="entry name" value="beta-lactamase/transpeptidase-like"/>
    <property type="match status" value="1"/>
</dbReference>
<protein>
    <recommendedName>
        <fullName evidence="4">Lipoprotein</fullName>
    </recommendedName>
</protein>
<reference evidence="2" key="2">
    <citation type="submission" date="2021-04" db="EMBL/GenBank/DDBJ databases">
        <authorList>
            <person name="Gilroy R."/>
        </authorList>
    </citation>
    <scope>NUCLEOTIDE SEQUENCE</scope>
    <source>
        <strain evidence="2">ChiHjej13B12-4958</strain>
    </source>
</reference>
<evidence type="ECO:0000313" key="2">
    <source>
        <dbReference type="EMBL" id="HJC85455.1"/>
    </source>
</evidence>
<keyword evidence="1" id="KW-0732">Signal</keyword>
<reference evidence="2" key="1">
    <citation type="journal article" date="2021" name="PeerJ">
        <title>Extensive microbial diversity within the chicken gut microbiome revealed by metagenomics and culture.</title>
        <authorList>
            <person name="Gilroy R."/>
            <person name="Ravi A."/>
            <person name="Getino M."/>
            <person name="Pursley I."/>
            <person name="Horton D.L."/>
            <person name="Alikhan N.F."/>
            <person name="Baker D."/>
            <person name="Gharbi K."/>
            <person name="Hall N."/>
            <person name="Watson M."/>
            <person name="Adriaenssens E.M."/>
            <person name="Foster-Nyarko E."/>
            <person name="Jarju S."/>
            <person name="Secka A."/>
            <person name="Antonio M."/>
            <person name="Oren A."/>
            <person name="Chaudhuri R.R."/>
            <person name="La Ragione R."/>
            <person name="Hildebrand F."/>
            <person name="Pallen M.J."/>
        </authorList>
    </citation>
    <scope>NUCLEOTIDE SEQUENCE</scope>
    <source>
        <strain evidence="2">ChiHjej13B12-4958</strain>
    </source>
</reference>
<evidence type="ECO:0000313" key="3">
    <source>
        <dbReference type="Proteomes" id="UP000823858"/>
    </source>
</evidence>
<proteinExistence type="predicted"/>
<dbReference type="InterPro" id="IPR012338">
    <property type="entry name" value="Beta-lactam/transpept-like"/>
</dbReference>
<dbReference type="Gene3D" id="3.40.710.10">
    <property type="entry name" value="DD-peptidase/beta-lactamase superfamily"/>
    <property type="match status" value="1"/>
</dbReference>
<name>A0A9D2TQI9_9CORY</name>
<organism evidence="2 3">
    <name type="scientific">Candidatus Corynebacterium faecigallinarum</name>
    <dbReference type="NCBI Taxonomy" id="2838528"/>
    <lineage>
        <taxon>Bacteria</taxon>
        <taxon>Bacillati</taxon>
        <taxon>Actinomycetota</taxon>
        <taxon>Actinomycetes</taxon>
        <taxon>Mycobacteriales</taxon>
        <taxon>Corynebacteriaceae</taxon>
        <taxon>Corynebacterium</taxon>
    </lineage>
</organism>
<dbReference type="Proteomes" id="UP000823858">
    <property type="component" value="Unassembled WGS sequence"/>
</dbReference>
<sequence>MTRNRVTLPVAATALLAAVSVAGAAQAQAQSLDAPGRTQISVDHAHSSAHLGTANENEPRYSLSLTKLLIADYVFAHGSAADKAKASQMIRTSDDGLATELAGKYPNAIRATANQYNLNSAVPADTWGNWKFSSNDWSRYLSAKLREDPTGTGPLLSAMRQSTTVAADGYNQRFGVALLPGVDGWKSGWSDDRSTYHASVGFGGGWTVAVQTSGNRGALNQDLTGALDRVGPSTPDAVPGMTNWPARAVAQGAVDDVTAWVNQVAPGVRVQSPSMGAVPQYIPLPDVVASALPSS</sequence>
<feature type="chain" id="PRO_5039176789" description="Lipoprotein" evidence="1">
    <location>
        <begin position="28"/>
        <end position="295"/>
    </location>
</feature>
<comment type="caution">
    <text evidence="2">The sequence shown here is derived from an EMBL/GenBank/DDBJ whole genome shotgun (WGS) entry which is preliminary data.</text>
</comment>
<evidence type="ECO:0000256" key="1">
    <source>
        <dbReference type="SAM" id="SignalP"/>
    </source>
</evidence>
<dbReference type="AlphaFoldDB" id="A0A9D2TQI9"/>
<evidence type="ECO:0008006" key="4">
    <source>
        <dbReference type="Google" id="ProtNLM"/>
    </source>
</evidence>
<feature type="signal peptide" evidence="1">
    <location>
        <begin position="1"/>
        <end position="27"/>
    </location>
</feature>
<accession>A0A9D2TQI9</accession>
<dbReference type="EMBL" id="DWVP01000019">
    <property type="protein sequence ID" value="HJC85455.1"/>
    <property type="molecule type" value="Genomic_DNA"/>
</dbReference>